<dbReference type="Gene3D" id="2.60.120.560">
    <property type="entry name" value="Exo-inulinase, domain 1"/>
    <property type="match status" value="1"/>
</dbReference>
<evidence type="ECO:0000259" key="2">
    <source>
        <dbReference type="Pfam" id="PF06439"/>
    </source>
</evidence>
<feature type="chain" id="PRO_5045494711" evidence="1">
    <location>
        <begin position="27"/>
        <end position="241"/>
    </location>
</feature>
<dbReference type="RefSeq" id="WP_130854900.1">
    <property type="nucleotide sequence ID" value="NZ_JBHLWO010000001.1"/>
</dbReference>
<feature type="domain" description="3-keto-alpha-glucoside-1,2-lyase/3-keto-2-hydroxy-glucal hydratase" evidence="2">
    <location>
        <begin position="39"/>
        <end position="239"/>
    </location>
</feature>
<keyword evidence="4" id="KW-1185">Reference proteome</keyword>
<dbReference type="Pfam" id="PF06439">
    <property type="entry name" value="3keto-disac_hyd"/>
    <property type="match status" value="1"/>
</dbReference>
<reference evidence="3 4" key="1">
    <citation type="submission" date="2024-09" db="EMBL/GenBank/DDBJ databases">
        <authorList>
            <person name="Sun Q."/>
            <person name="Mori K."/>
        </authorList>
    </citation>
    <scope>NUCLEOTIDE SEQUENCE [LARGE SCALE GENOMIC DNA]</scope>
    <source>
        <strain evidence="3 4">CCM 7765</strain>
    </source>
</reference>
<keyword evidence="1" id="KW-0732">Signal</keyword>
<organism evidence="3 4">
    <name type="scientific">Olivibacter oleidegradans</name>
    <dbReference type="NCBI Taxonomy" id="760123"/>
    <lineage>
        <taxon>Bacteria</taxon>
        <taxon>Pseudomonadati</taxon>
        <taxon>Bacteroidota</taxon>
        <taxon>Sphingobacteriia</taxon>
        <taxon>Sphingobacteriales</taxon>
        <taxon>Sphingobacteriaceae</taxon>
        <taxon>Olivibacter</taxon>
    </lineage>
</organism>
<dbReference type="EMBL" id="JBHLWO010000001">
    <property type="protein sequence ID" value="MFC0317023.1"/>
    <property type="molecule type" value="Genomic_DNA"/>
</dbReference>
<evidence type="ECO:0000313" key="4">
    <source>
        <dbReference type="Proteomes" id="UP001589774"/>
    </source>
</evidence>
<name>A0ABV6HGE8_9SPHI</name>
<comment type="caution">
    <text evidence="3">The sequence shown here is derived from an EMBL/GenBank/DDBJ whole genome shotgun (WGS) entry which is preliminary data.</text>
</comment>
<feature type="signal peptide" evidence="1">
    <location>
        <begin position="1"/>
        <end position="26"/>
    </location>
</feature>
<accession>A0ABV6HGE8</accession>
<protein>
    <submittedName>
        <fullName evidence="3">DUF1080 domain-containing protein</fullName>
    </submittedName>
</protein>
<proteinExistence type="predicted"/>
<evidence type="ECO:0000256" key="1">
    <source>
        <dbReference type="SAM" id="SignalP"/>
    </source>
</evidence>
<sequence length="241" mass="27160">MTIQVNLFFLLIFLALFGLSNQGAYAQDNALTPQEKVAGWQLLFNGKDLTGWTSTKGTSPDASWKVENGQLSLKETGGQRHLDIISAEEYSDFDLRVDFKLTKGANSGIKYFFTQYSEGGWLGMEYQLIDNDYHPDAKLGRDGNRQLSALYDMLAVEKKVPVKVGEWNHARVVSKDSQIVHYLNGQEVLRYDRKSAAFEKARQLSKFKEAKPAFGSVSKGHILLQDHGDIVYFKNVKIKAL</sequence>
<dbReference type="Proteomes" id="UP001589774">
    <property type="component" value="Unassembled WGS sequence"/>
</dbReference>
<dbReference type="InterPro" id="IPR010496">
    <property type="entry name" value="AL/BT2_dom"/>
</dbReference>
<gene>
    <name evidence="3" type="ORF">ACFFI0_01835</name>
</gene>
<evidence type="ECO:0000313" key="3">
    <source>
        <dbReference type="EMBL" id="MFC0317023.1"/>
    </source>
</evidence>